<dbReference type="RefSeq" id="WP_200191511.1">
    <property type="nucleotide sequence ID" value="NZ_JAENHM010000025.1"/>
</dbReference>
<reference evidence="3" key="1">
    <citation type="submission" date="2021-01" db="EMBL/GenBank/DDBJ databases">
        <title>Genome public.</title>
        <authorList>
            <person name="Liu C."/>
            <person name="Sun Q."/>
        </authorList>
    </citation>
    <scope>NUCLEOTIDE SEQUENCE [LARGE SCALE GENOMIC DNA]</scope>
    <source>
        <strain evidence="3">YIM B02556</strain>
    </source>
</reference>
<gene>
    <name evidence="2" type="ORF">JHL17_07145</name>
</gene>
<organism evidence="2 3">
    <name type="scientific">Azospirillum endophyticum</name>
    <dbReference type="NCBI Taxonomy" id="2800326"/>
    <lineage>
        <taxon>Bacteria</taxon>
        <taxon>Pseudomonadati</taxon>
        <taxon>Pseudomonadota</taxon>
        <taxon>Alphaproteobacteria</taxon>
        <taxon>Rhodospirillales</taxon>
        <taxon>Azospirillaceae</taxon>
        <taxon>Azospirillum</taxon>
    </lineage>
</organism>
<proteinExistence type="predicted"/>
<sequence length="94" mass="9869">MKMLHAAAIIGGLVLSVPAAAQTPPAPDLARQFPDLLAEARKKVPSTSEVGTINTTLSTAEWAWSKGNWRNAVGYLDFARGRLGLSLIAPGKTG</sequence>
<keyword evidence="3" id="KW-1185">Reference proteome</keyword>
<evidence type="ECO:0000256" key="1">
    <source>
        <dbReference type="SAM" id="SignalP"/>
    </source>
</evidence>
<dbReference type="Proteomes" id="UP000652760">
    <property type="component" value="Unassembled WGS sequence"/>
</dbReference>
<comment type="caution">
    <text evidence="2">The sequence shown here is derived from an EMBL/GenBank/DDBJ whole genome shotgun (WGS) entry which is preliminary data.</text>
</comment>
<keyword evidence="1" id="KW-0732">Signal</keyword>
<feature type="signal peptide" evidence="1">
    <location>
        <begin position="1"/>
        <end position="21"/>
    </location>
</feature>
<feature type="chain" id="PRO_5046305831" evidence="1">
    <location>
        <begin position="22"/>
        <end position="94"/>
    </location>
</feature>
<name>A0ABS1F1D7_9PROT</name>
<protein>
    <submittedName>
        <fullName evidence="2">Uncharacterized protein</fullName>
    </submittedName>
</protein>
<dbReference type="EMBL" id="JAENHM010000025">
    <property type="protein sequence ID" value="MBK1837184.1"/>
    <property type="molecule type" value="Genomic_DNA"/>
</dbReference>
<evidence type="ECO:0000313" key="3">
    <source>
        <dbReference type="Proteomes" id="UP000652760"/>
    </source>
</evidence>
<evidence type="ECO:0000313" key="2">
    <source>
        <dbReference type="EMBL" id="MBK1837184.1"/>
    </source>
</evidence>
<accession>A0ABS1F1D7</accession>